<protein>
    <submittedName>
        <fullName evidence="1">Uncharacterized protein</fullName>
    </submittedName>
</protein>
<sequence>MANLGEITEIVNASELTLELASDIYIMLKDLQIHIGRPEDRTATTDAGVLYTYGKGDNFFTATLVVTTPEISSLDTLTILDSDGDMPTQAWKIVARDLAGATKTFAATGVLREYDVRKPEEGKAEIDIFVRIIGDTITIS</sequence>
<gene>
    <name evidence="1" type="ORF">LCGC14_2682700</name>
</gene>
<dbReference type="EMBL" id="LAZR01047336">
    <property type="protein sequence ID" value="KKK94454.1"/>
    <property type="molecule type" value="Genomic_DNA"/>
</dbReference>
<proteinExistence type="predicted"/>
<reference evidence="1" key="1">
    <citation type="journal article" date="2015" name="Nature">
        <title>Complex archaea that bridge the gap between prokaryotes and eukaryotes.</title>
        <authorList>
            <person name="Spang A."/>
            <person name="Saw J.H."/>
            <person name="Jorgensen S.L."/>
            <person name="Zaremba-Niedzwiedzka K."/>
            <person name="Martijn J."/>
            <person name="Lind A.E."/>
            <person name="van Eijk R."/>
            <person name="Schleper C."/>
            <person name="Guy L."/>
            <person name="Ettema T.J."/>
        </authorList>
    </citation>
    <scope>NUCLEOTIDE SEQUENCE</scope>
</reference>
<name>A0A0F9BVQ0_9ZZZZ</name>
<organism evidence="1">
    <name type="scientific">marine sediment metagenome</name>
    <dbReference type="NCBI Taxonomy" id="412755"/>
    <lineage>
        <taxon>unclassified sequences</taxon>
        <taxon>metagenomes</taxon>
        <taxon>ecological metagenomes</taxon>
    </lineage>
</organism>
<accession>A0A0F9BVQ0</accession>
<comment type="caution">
    <text evidence="1">The sequence shown here is derived from an EMBL/GenBank/DDBJ whole genome shotgun (WGS) entry which is preliminary data.</text>
</comment>
<dbReference type="AlphaFoldDB" id="A0A0F9BVQ0"/>
<evidence type="ECO:0000313" key="1">
    <source>
        <dbReference type="EMBL" id="KKK94454.1"/>
    </source>
</evidence>